<dbReference type="EMBL" id="QVQY01000074">
    <property type="protein sequence ID" value="RFU49959.1"/>
    <property type="molecule type" value="Genomic_DNA"/>
</dbReference>
<accession>A0A346NBA7</accession>
<evidence type="ECO:0000313" key="4">
    <source>
        <dbReference type="Proteomes" id="UP000246115"/>
    </source>
</evidence>
<name>A0A372KIS3_9STRE</name>
<organism evidence="3 5">
    <name type="scientific">Streptococcus chenjunshii</name>
    <dbReference type="NCBI Taxonomy" id="2173853"/>
    <lineage>
        <taxon>Bacteria</taxon>
        <taxon>Bacillati</taxon>
        <taxon>Bacillota</taxon>
        <taxon>Bacilli</taxon>
        <taxon>Lactobacillales</taxon>
        <taxon>Streptococcaceae</taxon>
        <taxon>Streptococcus</taxon>
    </lineage>
</organism>
<gene>
    <name evidence="1" type="ORF">DDV21_004025</name>
    <name evidence="2" type="ORF">DDV22_11190</name>
    <name evidence="3" type="ORF">DDV23_11175</name>
</gene>
<dbReference type="EMBL" id="QVQZ01000070">
    <property type="protein sequence ID" value="RFU52157.1"/>
    <property type="molecule type" value="Genomic_DNA"/>
</dbReference>
<dbReference type="Proteomes" id="UP000264056">
    <property type="component" value="Unassembled WGS sequence"/>
</dbReference>
<dbReference type="PROSITE" id="PS51257">
    <property type="entry name" value="PROKAR_LIPOPROTEIN"/>
    <property type="match status" value="1"/>
</dbReference>
<protein>
    <recommendedName>
        <fullName evidence="7">Lipoprotein</fullName>
    </recommendedName>
</protein>
<evidence type="ECO:0000313" key="1">
    <source>
        <dbReference type="EMBL" id="AXQ78302.1"/>
    </source>
</evidence>
<evidence type="ECO:0000313" key="3">
    <source>
        <dbReference type="EMBL" id="RFU52157.1"/>
    </source>
</evidence>
<reference evidence="1" key="4">
    <citation type="journal article" date="2019" name="Int. J. Syst. Evol. Microbiol.">
        <title>Streptococcus chenjunshii sp. nov. isolated from feces of Tibetan antelopes.</title>
        <authorList>
            <person name="Tian Z."/>
            <person name="Lu S."/>
            <person name="Jin D."/>
            <person name="Yang J."/>
            <person name="Pu J."/>
            <person name="Lai X.H."/>
            <person name="Bai X.N."/>
            <person name="Wu X.M."/>
            <person name="Li J."/>
            <person name="Wang S."/>
            <person name="Xu J."/>
        </authorList>
    </citation>
    <scope>NUCLEOTIDE SEQUENCE</scope>
    <source>
        <strain evidence="1">Z15</strain>
    </source>
</reference>
<reference evidence="3 5" key="2">
    <citation type="submission" date="2018-08" db="EMBL/GenBank/DDBJ databases">
        <title>Draft genome of Streptococcus sp. nov. Z1.</title>
        <authorList>
            <person name="Tian Z."/>
        </authorList>
    </citation>
    <scope>NUCLEOTIDE SEQUENCE [LARGE SCALE GENOMIC DNA]</scope>
    <source>
        <strain evidence="3">Z1</strain>
        <strain evidence="5">Z1(2018)</strain>
    </source>
</reference>
<keyword evidence="6" id="KW-1185">Reference proteome</keyword>
<reference evidence="4" key="3">
    <citation type="submission" date="2018-08" db="EMBL/GenBank/DDBJ databases">
        <title>Streptococcus chenjunshii sp. nov., isolated from stools sample of the Tibetan antelope in the Qinghai-Tibet plateau, China.</title>
        <authorList>
            <person name="Tian Z."/>
        </authorList>
    </citation>
    <scope>NUCLEOTIDE SEQUENCE [LARGE SCALE GENOMIC DNA]</scope>
    <source>
        <strain evidence="4">Z15</strain>
    </source>
</reference>
<sequence>MFGNRKFIVSVSTCLVFILLIACSTEENLRRTTSNLTVTSIHDTVIARKTSVKKLKELYGEPYKIETDSQKAIDLFNEINNDEGSINTVLEDNTDYWDTLKVDYSSPIKGLDFEGYYEYRGKGLAGMRVYFFIIKDTVRSYWFYGDITDESVAKKDKYLRQILD</sequence>
<proteinExistence type="predicted"/>
<dbReference type="Proteomes" id="UP000246115">
    <property type="component" value="Chromosome"/>
</dbReference>
<dbReference type="KEGG" id="schj:DDV21_004025"/>
<accession>A0A372KIS3</accession>
<dbReference type="EMBL" id="CP031733">
    <property type="protein sequence ID" value="AXQ78302.1"/>
    <property type="molecule type" value="Genomic_DNA"/>
</dbReference>
<evidence type="ECO:0008006" key="7">
    <source>
        <dbReference type="Google" id="ProtNLM"/>
    </source>
</evidence>
<evidence type="ECO:0000313" key="5">
    <source>
        <dbReference type="Proteomes" id="UP000262901"/>
    </source>
</evidence>
<evidence type="ECO:0000313" key="2">
    <source>
        <dbReference type="EMBL" id="RFU49959.1"/>
    </source>
</evidence>
<dbReference type="Proteomes" id="UP000262901">
    <property type="component" value="Unassembled WGS sequence"/>
</dbReference>
<evidence type="ECO:0000313" key="6">
    <source>
        <dbReference type="Proteomes" id="UP000264056"/>
    </source>
</evidence>
<dbReference type="AlphaFoldDB" id="A0A372KIS3"/>
<reference evidence="2 6" key="1">
    <citation type="submission" date="2018-08" db="EMBL/GenBank/DDBJ databases">
        <title>Draft genome of Streptococcus sp .nov. Z2.</title>
        <authorList>
            <person name="Tian Z."/>
        </authorList>
    </citation>
    <scope>NUCLEOTIDE SEQUENCE [LARGE SCALE GENOMIC DNA]</scope>
    <source>
        <strain evidence="2 6">Z2</strain>
    </source>
</reference>